<protein>
    <submittedName>
        <fullName evidence="1">Histidine phosphatase family protein</fullName>
    </submittedName>
</protein>
<accession>A0A3L9Y630</accession>
<proteinExistence type="predicted"/>
<dbReference type="Pfam" id="PF00300">
    <property type="entry name" value="His_Phos_1"/>
    <property type="match status" value="1"/>
</dbReference>
<dbReference type="PANTHER" id="PTHR48100">
    <property type="entry name" value="BROAD-SPECIFICITY PHOSPHATASE YOR283W-RELATED"/>
    <property type="match status" value="1"/>
</dbReference>
<dbReference type="InterPro" id="IPR050275">
    <property type="entry name" value="PGM_Phosphatase"/>
</dbReference>
<sequence length="192" mass="21476">MTRWWWVRHGPTHEKTMVGWRDVPADLSDDNRIARLHAFLPEPAVLVSSDLIRAAATADRLEANRLRLAHERDLREFNFGAWDGLGFSDIMDREPELSRRFWETPGDVAPPDGESWHQVAARVDPVVSRLTRHHAGRDIVAVAHIGVIMTQIGRAAGLPPAQAIGHRIDPLSVTCLQHGPAGWSVERINHAP</sequence>
<dbReference type="InterPro" id="IPR029033">
    <property type="entry name" value="His_PPase_superfam"/>
</dbReference>
<reference evidence="1 2" key="1">
    <citation type="submission" date="2018-10" db="EMBL/GenBank/DDBJ databases">
        <authorList>
            <person name="Jung H.S."/>
            <person name="Jeon C.O."/>
        </authorList>
    </citation>
    <scope>NUCLEOTIDE SEQUENCE [LARGE SCALE GENOMIC DNA]</scope>
    <source>
        <strain evidence="1 2">MA-7-27</strain>
    </source>
</reference>
<keyword evidence="2" id="KW-1185">Reference proteome</keyword>
<organism evidence="1 2">
    <name type="scientific">Rhodophyticola porphyridii</name>
    <dbReference type="NCBI Taxonomy" id="1852017"/>
    <lineage>
        <taxon>Bacteria</taxon>
        <taxon>Pseudomonadati</taxon>
        <taxon>Pseudomonadota</taxon>
        <taxon>Alphaproteobacteria</taxon>
        <taxon>Rhodobacterales</taxon>
        <taxon>Roseobacteraceae</taxon>
        <taxon>Rhodophyticola</taxon>
    </lineage>
</organism>
<dbReference type="SUPFAM" id="SSF53254">
    <property type="entry name" value="Phosphoglycerate mutase-like"/>
    <property type="match status" value="1"/>
</dbReference>
<dbReference type="PANTHER" id="PTHR48100:SF1">
    <property type="entry name" value="HISTIDINE PHOSPHATASE FAMILY PROTEIN-RELATED"/>
    <property type="match status" value="1"/>
</dbReference>
<dbReference type="AlphaFoldDB" id="A0A3L9Y630"/>
<evidence type="ECO:0000313" key="2">
    <source>
        <dbReference type="Proteomes" id="UP000281343"/>
    </source>
</evidence>
<dbReference type="OrthoDB" id="8347407at2"/>
<comment type="caution">
    <text evidence="1">The sequence shown here is derived from an EMBL/GenBank/DDBJ whole genome shotgun (WGS) entry which is preliminary data.</text>
</comment>
<dbReference type="Gene3D" id="3.40.50.1240">
    <property type="entry name" value="Phosphoglycerate mutase-like"/>
    <property type="match status" value="1"/>
</dbReference>
<dbReference type="Proteomes" id="UP000281343">
    <property type="component" value="Unassembled WGS sequence"/>
</dbReference>
<dbReference type="EMBL" id="RCNT01000001">
    <property type="protein sequence ID" value="RMA44219.1"/>
    <property type="molecule type" value="Genomic_DNA"/>
</dbReference>
<name>A0A3L9Y630_9RHOB</name>
<evidence type="ECO:0000313" key="1">
    <source>
        <dbReference type="EMBL" id="RMA44219.1"/>
    </source>
</evidence>
<dbReference type="GO" id="GO:0016791">
    <property type="term" value="F:phosphatase activity"/>
    <property type="evidence" value="ECO:0007669"/>
    <property type="project" value="TreeGrafter"/>
</dbReference>
<dbReference type="InterPro" id="IPR013078">
    <property type="entry name" value="His_Pase_superF_clade-1"/>
</dbReference>
<dbReference type="GO" id="GO:0005737">
    <property type="term" value="C:cytoplasm"/>
    <property type="evidence" value="ECO:0007669"/>
    <property type="project" value="TreeGrafter"/>
</dbReference>
<dbReference type="RefSeq" id="WP_121896811.1">
    <property type="nucleotide sequence ID" value="NZ_RCNT01000001.1"/>
</dbReference>
<gene>
    <name evidence="1" type="ORF">D9R08_02505</name>
</gene>